<dbReference type="GO" id="GO:0015421">
    <property type="term" value="F:ABC-type oligopeptide transporter activity"/>
    <property type="evidence" value="ECO:0007669"/>
    <property type="project" value="TreeGrafter"/>
</dbReference>
<sequence>MRALKALFPYLRRYQLSIALGLVSVLVANLLSVGSTEAVKHALDAMARAGGTRGEVGKWALASAGLALLAGAGRFWMRQNLNSVSRWVELDLRDDFFAHLLRLDAPFYNGTPTGEVMSRATNDLQAVRMVAGPAYMYLVNTVVFGLMAITRMVMIDPWMTVLSLVPMILLPPVTIFFGKVIHDQSEGIQAQLGIMSTMAQENLAGQRIVKAYGQEASQSSLFTELARESMRRNVNLARTSGLFYPSLTLLAGLGMMLALWLGGRAILADRITIGDLVIFILYLGQLSFPMIALGWVVNLFQRGAASMARVSEILETRPVVADVPGAQGPDEVRGEIEFRDVWFRYPGTERDVLRGISFRAPAGATVALVGPTGSGKSTVVSLLARLYDPTAGEVLVDGVAVRQWPMDQLRGAVALVPQDTFLFSATIGENLSLGFDEEDEERRRGRVRAAARVARLEQTVEELPGGYDTVLGERGINLSGGQKQRAALARAVAKDAPLLVLDDALSAVDTQTEHEILGGLRGVFAGRTSVIVSHRVAAVMDADLILVLDDGRLAERGTHAELLRAGGLYAALQRRQLLEAQVQSDDLLAGASGAV</sequence>
<keyword evidence="13" id="KW-1185">Reference proteome</keyword>
<dbReference type="FunFam" id="3.40.50.300:FF:000221">
    <property type="entry name" value="Multidrug ABC transporter ATP-binding protein"/>
    <property type="match status" value="1"/>
</dbReference>
<dbReference type="InterPro" id="IPR039421">
    <property type="entry name" value="Type_1_exporter"/>
</dbReference>
<dbReference type="PROSITE" id="PS50893">
    <property type="entry name" value="ABC_TRANSPORTER_2"/>
    <property type="match status" value="1"/>
</dbReference>
<feature type="transmembrane region" description="Helical" evidence="9">
    <location>
        <begin position="134"/>
        <end position="155"/>
    </location>
</feature>
<feature type="domain" description="ABC transmembrane type-1" evidence="11">
    <location>
        <begin position="19"/>
        <end position="302"/>
    </location>
</feature>
<dbReference type="InterPro" id="IPR036640">
    <property type="entry name" value="ABC1_TM_sf"/>
</dbReference>
<organism evidence="12 13">
    <name type="scientific">Longimicrobium terrae</name>
    <dbReference type="NCBI Taxonomy" id="1639882"/>
    <lineage>
        <taxon>Bacteria</taxon>
        <taxon>Pseudomonadati</taxon>
        <taxon>Gemmatimonadota</taxon>
        <taxon>Longimicrobiia</taxon>
        <taxon>Longimicrobiales</taxon>
        <taxon>Longimicrobiaceae</taxon>
        <taxon>Longimicrobium</taxon>
    </lineage>
</organism>
<dbReference type="InterPro" id="IPR003593">
    <property type="entry name" value="AAA+_ATPase"/>
</dbReference>
<dbReference type="Gene3D" id="1.20.1560.10">
    <property type="entry name" value="ABC transporter type 1, transmembrane domain"/>
    <property type="match status" value="1"/>
</dbReference>
<feature type="transmembrane region" description="Helical" evidence="9">
    <location>
        <begin position="56"/>
        <end position="77"/>
    </location>
</feature>
<dbReference type="GO" id="GO:0005524">
    <property type="term" value="F:ATP binding"/>
    <property type="evidence" value="ECO:0007669"/>
    <property type="project" value="UniProtKB-KW"/>
</dbReference>
<dbReference type="InterPro" id="IPR011527">
    <property type="entry name" value="ABC1_TM_dom"/>
</dbReference>
<evidence type="ECO:0000256" key="5">
    <source>
        <dbReference type="ARBA" id="ARBA00022741"/>
    </source>
</evidence>
<proteinExistence type="predicted"/>
<dbReference type="PROSITE" id="PS50929">
    <property type="entry name" value="ABC_TM1F"/>
    <property type="match status" value="1"/>
</dbReference>
<dbReference type="RefSeq" id="WP_170032194.1">
    <property type="nucleotide sequence ID" value="NZ_JABDTL010000001.1"/>
</dbReference>
<dbReference type="SUPFAM" id="SSF52540">
    <property type="entry name" value="P-loop containing nucleoside triphosphate hydrolases"/>
    <property type="match status" value="1"/>
</dbReference>
<dbReference type="Pfam" id="PF00664">
    <property type="entry name" value="ABC_membrane"/>
    <property type="match status" value="1"/>
</dbReference>
<dbReference type="Proteomes" id="UP000582837">
    <property type="component" value="Unassembled WGS sequence"/>
</dbReference>
<dbReference type="CDD" id="cd18541">
    <property type="entry name" value="ABC_6TM_TmrB_like"/>
    <property type="match status" value="1"/>
</dbReference>
<dbReference type="InterPro" id="IPR017871">
    <property type="entry name" value="ABC_transporter-like_CS"/>
</dbReference>
<gene>
    <name evidence="12" type="ORF">HNQ61_003847</name>
</gene>
<evidence type="ECO:0000256" key="9">
    <source>
        <dbReference type="SAM" id="Phobius"/>
    </source>
</evidence>
<dbReference type="SMART" id="SM00382">
    <property type="entry name" value="AAA"/>
    <property type="match status" value="1"/>
</dbReference>
<dbReference type="Pfam" id="PF00005">
    <property type="entry name" value="ABC_tran"/>
    <property type="match status" value="1"/>
</dbReference>
<evidence type="ECO:0000256" key="6">
    <source>
        <dbReference type="ARBA" id="ARBA00022840"/>
    </source>
</evidence>
<dbReference type="EMBL" id="JACHIA010000013">
    <property type="protein sequence ID" value="MBB6072185.1"/>
    <property type="molecule type" value="Genomic_DNA"/>
</dbReference>
<dbReference type="SUPFAM" id="SSF90123">
    <property type="entry name" value="ABC transporter transmembrane region"/>
    <property type="match status" value="1"/>
</dbReference>
<keyword evidence="4 9" id="KW-0812">Transmembrane</keyword>
<evidence type="ECO:0000259" key="11">
    <source>
        <dbReference type="PROSITE" id="PS50929"/>
    </source>
</evidence>
<keyword evidence="2" id="KW-0813">Transport</keyword>
<feature type="domain" description="ABC transporter" evidence="10">
    <location>
        <begin position="336"/>
        <end position="575"/>
    </location>
</feature>
<name>A0A841H219_9BACT</name>
<dbReference type="PROSITE" id="PS00211">
    <property type="entry name" value="ABC_TRANSPORTER_1"/>
    <property type="match status" value="1"/>
</dbReference>
<evidence type="ECO:0000256" key="3">
    <source>
        <dbReference type="ARBA" id="ARBA00022475"/>
    </source>
</evidence>
<keyword evidence="8 9" id="KW-0472">Membrane</keyword>
<evidence type="ECO:0000256" key="2">
    <source>
        <dbReference type="ARBA" id="ARBA00022448"/>
    </source>
</evidence>
<dbReference type="PANTHER" id="PTHR43394">
    <property type="entry name" value="ATP-DEPENDENT PERMEASE MDL1, MITOCHONDRIAL"/>
    <property type="match status" value="1"/>
</dbReference>
<dbReference type="GO" id="GO:0016887">
    <property type="term" value="F:ATP hydrolysis activity"/>
    <property type="evidence" value="ECO:0007669"/>
    <property type="project" value="InterPro"/>
</dbReference>
<evidence type="ECO:0000256" key="8">
    <source>
        <dbReference type="ARBA" id="ARBA00023136"/>
    </source>
</evidence>
<dbReference type="AlphaFoldDB" id="A0A841H219"/>
<evidence type="ECO:0000313" key="13">
    <source>
        <dbReference type="Proteomes" id="UP000582837"/>
    </source>
</evidence>
<keyword evidence="6 12" id="KW-0067">ATP-binding</keyword>
<feature type="transmembrane region" description="Helical" evidence="9">
    <location>
        <begin position="276"/>
        <end position="300"/>
    </location>
</feature>
<accession>A0A841H219</accession>
<evidence type="ECO:0000256" key="1">
    <source>
        <dbReference type="ARBA" id="ARBA00004651"/>
    </source>
</evidence>
<feature type="transmembrane region" description="Helical" evidence="9">
    <location>
        <begin position="161"/>
        <end position="181"/>
    </location>
</feature>
<evidence type="ECO:0000259" key="10">
    <source>
        <dbReference type="PROSITE" id="PS50893"/>
    </source>
</evidence>
<keyword evidence="7 9" id="KW-1133">Transmembrane helix</keyword>
<keyword evidence="5" id="KW-0547">Nucleotide-binding</keyword>
<dbReference type="GO" id="GO:0005886">
    <property type="term" value="C:plasma membrane"/>
    <property type="evidence" value="ECO:0007669"/>
    <property type="project" value="UniProtKB-SubCell"/>
</dbReference>
<feature type="transmembrane region" description="Helical" evidence="9">
    <location>
        <begin position="241"/>
        <end position="261"/>
    </location>
</feature>
<dbReference type="PANTHER" id="PTHR43394:SF1">
    <property type="entry name" value="ATP-BINDING CASSETTE SUB-FAMILY B MEMBER 10, MITOCHONDRIAL"/>
    <property type="match status" value="1"/>
</dbReference>
<dbReference type="InterPro" id="IPR027417">
    <property type="entry name" value="P-loop_NTPase"/>
</dbReference>
<dbReference type="Gene3D" id="3.40.50.300">
    <property type="entry name" value="P-loop containing nucleotide triphosphate hydrolases"/>
    <property type="match status" value="1"/>
</dbReference>
<evidence type="ECO:0000256" key="4">
    <source>
        <dbReference type="ARBA" id="ARBA00022692"/>
    </source>
</evidence>
<reference evidence="12 13" key="1">
    <citation type="submission" date="2020-08" db="EMBL/GenBank/DDBJ databases">
        <title>Genomic Encyclopedia of Type Strains, Phase IV (KMG-IV): sequencing the most valuable type-strain genomes for metagenomic binning, comparative biology and taxonomic classification.</title>
        <authorList>
            <person name="Goeker M."/>
        </authorList>
    </citation>
    <scope>NUCLEOTIDE SEQUENCE [LARGE SCALE GENOMIC DNA]</scope>
    <source>
        <strain evidence="12 13">DSM 29007</strain>
    </source>
</reference>
<protein>
    <submittedName>
        <fullName evidence="12">ATP-binding cassette subfamily B protein</fullName>
    </submittedName>
</protein>
<comment type="subcellular location">
    <subcellularLocation>
        <location evidence="1">Cell membrane</location>
        <topology evidence="1">Multi-pass membrane protein</topology>
    </subcellularLocation>
</comment>
<comment type="caution">
    <text evidence="12">The sequence shown here is derived from an EMBL/GenBank/DDBJ whole genome shotgun (WGS) entry which is preliminary data.</text>
</comment>
<evidence type="ECO:0000256" key="7">
    <source>
        <dbReference type="ARBA" id="ARBA00022989"/>
    </source>
</evidence>
<dbReference type="InterPro" id="IPR003439">
    <property type="entry name" value="ABC_transporter-like_ATP-bd"/>
</dbReference>
<keyword evidence="3" id="KW-1003">Cell membrane</keyword>
<evidence type="ECO:0000313" key="12">
    <source>
        <dbReference type="EMBL" id="MBB6072185.1"/>
    </source>
</evidence>